<keyword evidence="7 12" id="KW-1133">Transmembrane helix</keyword>
<feature type="domain" description="UBP-type" evidence="13">
    <location>
        <begin position="1100"/>
        <end position="1199"/>
    </location>
</feature>
<feature type="transmembrane region" description="Helical" evidence="12">
    <location>
        <begin position="1573"/>
        <end position="1590"/>
    </location>
</feature>
<dbReference type="SUPFAM" id="SSF57850">
    <property type="entry name" value="RING/U-box"/>
    <property type="match status" value="1"/>
</dbReference>
<comment type="caution">
    <text evidence="14">The sequence shown here is derived from an EMBL/GenBank/DDBJ whole genome shotgun (WGS) entry which is preliminary data.</text>
</comment>
<dbReference type="InterPro" id="IPR000286">
    <property type="entry name" value="HDACs"/>
</dbReference>
<keyword evidence="4" id="KW-0808">Transferase</keyword>
<evidence type="ECO:0000256" key="11">
    <source>
        <dbReference type="SAM" id="MobiDB-lite"/>
    </source>
</evidence>
<evidence type="ECO:0000256" key="2">
    <source>
        <dbReference type="ARBA" id="ARBA00007738"/>
    </source>
</evidence>
<name>A0AAD7Z1Y7_MYTSE</name>
<comment type="similarity">
    <text evidence="2">Belongs to the histone deacetylase family. HD type 2 subfamily.</text>
</comment>
<evidence type="ECO:0000256" key="1">
    <source>
        <dbReference type="ARBA" id="ARBA00004477"/>
    </source>
</evidence>
<evidence type="ECO:0000256" key="10">
    <source>
        <dbReference type="PROSITE-ProRule" id="PRU00502"/>
    </source>
</evidence>
<feature type="transmembrane region" description="Helical" evidence="12">
    <location>
        <begin position="1392"/>
        <end position="1415"/>
    </location>
</feature>
<feature type="transmembrane region" description="Helical" evidence="12">
    <location>
        <begin position="1311"/>
        <end position="1329"/>
    </location>
</feature>
<dbReference type="PRINTS" id="PR01270">
    <property type="entry name" value="HDASUPER"/>
</dbReference>
<gene>
    <name evidence="14" type="ORF">PYW07_007468</name>
</gene>
<keyword evidence="10" id="KW-0863">Zinc-finger</keyword>
<evidence type="ECO:0000256" key="5">
    <source>
        <dbReference type="ARBA" id="ARBA00022692"/>
    </source>
</evidence>
<evidence type="ECO:0000256" key="12">
    <source>
        <dbReference type="SAM" id="Phobius"/>
    </source>
</evidence>
<feature type="transmembrane region" description="Helical" evidence="12">
    <location>
        <begin position="1335"/>
        <end position="1356"/>
    </location>
</feature>
<comment type="subcellular location">
    <subcellularLocation>
        <location evidence="1">Endoplasmic reticulum membrane</location>
        <topology evidence="1">Multi-pass membrane protein</topology>
    </subcellularLocation>
</comment>
<keyword evidence="15" id="KW-1185">Reference proteome</keyword>
<dbReference type="PANTHER" id="PTHR10625:SF38">
    <property type="entry name" value="HISTONE DEACETYLASE 6, ISOFORM G"/>
    <property type="match status" value="1"/>
</dbReference>
<dbReference type="Pfam" id="PF00850">
    <property type="entry name" value="Hist_deacetyl"/>
    <property type="match status" value="3"/>
</dbReference>
<evidence type="ECO:0000256" key="8">
    <source>
        <dbReference type="ARBA" id="ARBA00023136"/>
    </source>
</evidence>
<proteinExistence type="inferred from homology"/>
<dbReference type="Proteomes" id="UP001231518">
    <property type="component" value="Chromosome 2"/>
</dbReference>
<dbReference type="InterPro" id="IPR037138">
    <property type="entry name" value="His_deacetylse_dom_sf"/>
</dbReference>
<evidence type="ECO:0000313" key="14">
    <source>
        <dbReference type="EMBL" id="KAJ8735848.1"/>
    </source>
</evidence>
<dbReference type="GO" id="GO:0005789">
    <property type="term" value="C:endoplasmic reticulum membrane"/>
    <property type="evidence" value="ECO:0007669"/>
    <property type="project" value="UniProtKB-SubCell"/>
</dbReference>
<dbReference type="InterPro" id="IPR023801">
    <property type="entry name" value="His_deacetylse_dom"/>
</dbReference>
<keyword evidence="10" id="KW-0862">Zinc</keyword>
<dbReference type="Pfam" id="PF03901">
    <property type="entry name" value="Glyco_transf_22"/>
    <property type="match status" value="1"/>
</dbReference>
<evidence type="ECO:0000256" key="4">
    <source>
        <dbReference type="ARBA" id="ARBA00022679"/>
    </source>
</evidence>
<comment type="catalytic activity">
    <reaction evidence="9">
        <text>N(6)-acetyl-L-lysyl-[histone] + H2O = L-lysyl-[histone] + acetate</text>
        <dbReference type="Rhea" id="RHEA:58196"/>
        <dbReference type="Rhea" id="RHEA-COMP:9845"/>
        <dbReference type="Rhea" id="RHEA-COMP:11338"/>
        <dbReference type="ChEBI" id="CHEBI:15377"/>
        <dbReference type="ChEBI" id="CHEBI:29969"/>
        <dbReference type="ChEBI" id="CHEBI:30089"/>
        <dbReference type="ChEBI" id="CHEBI:61930"/>
        <dbReference type="EC" id="3.5.1.98"/>
    </reaction>
</comment>
<sequence>MDSKTKVKGPTGLVTEPRMAEHRCLWDDQYPECPERLTSVIQRCHELNLIEQCKLYPPRAATKEELCVLHCPSVYDMMETTHENNNLEYLEEISAKYDAVYIHPCNSAVQSVPPRAATKEELCVLHCPSVYDMMETTHENNNLEYLEEISAKYDAVYIHPCNSAVQSVPPRAATKEELCVLHCPSVYDMMETTHENNNLEYLEEISAKYDAVYIHPTTHELALLAAGSTIDLVDNIVSGELQNGAALIRPPGHHAMRAEPCGYCFYNNVAVAARHAIDHRGVNRILIVDWDVHHGQATQQMFYNDPRVVYFSIHRYEHGAFWPNLRQSNFNYVGAGPGKGYNFNVPLNKTGMTDGDYLAIWHQLLLPMALEYQPELIIISAGYDAAYGCPEGEMELTPAVYGHLTQSLMSICPRVCVVLEGGYCLASLAEGAAITLRTLLGHSPPLLEAVPEPSDEIRDTILNCIYAQKPHWNCYNFQPTYSTTGPPNVCDEQKEKHTVTVRWEGDETRPDTFATRNCYPLQDNDTKMRIAERLNHLRIVTDLTIPQHAVGYIYDQAMLKHKNICEPGHVECPERIMRIHERHRDFGLLDRLHQLTARPATDDEILAVHTEKHLNRLKELASTNLRSLHIQKKAYDSVYFHPDSLESAAVATGSVLQMIDSVLSNEVGSGVCVIRPPGHHADEEIPSGFCLLNNAAAAAKYAIHKHGLSRVIILDWDVHHGNGTQRITYDDNRYIPSGFCLLNNAAAAAKYAIHKHGLSRVIILDWDVHHGNGTQRITYDDNRILYMSLHRYDHALFFPHSKDADYNAVGVGKGEGYNVNIPWNSRGVGDPEYLTAFTKVILPIAYAYNPQLVIVSAGFDACVGDPLGGCKVTPECYGRMTQLLRGLAGGRVILCLEGGYNITSISYAMTMCTKALLGDPIHHHYDPKAPCSWPAYDSIQNVINTHKKYWKCLKFQVAVPAENVLEPPLPSRGLMVETDLEISACSEDNNSLHNESAKSSASNLETSLEASMGNLNLETKCTDGIHCGTDDETDAKEDQPKPSNTNEVTAGGSGSSKEPSSSKTCEQAISTGKKATLVDYLTENMQSIVDGDMFAVIPLQWCPHLDSLFTMPDDVKFEQGVKCVDCDSTEENWVCLHCYVTACARSVKGHMQAHCAATDHALVLSLVDLSVWCNVCDAYVDNSLLYDAKNNAHRFVLTLLPQRGYIHPDEFFQNVEVIAGDLFAIDISRTWEFNPKFPIRNIFIPKMILCPPLYFIRFINPYAKHYLHVDLKTPFYLVVIPRLFICLLSLINDYCLYRICVLYGQNFRNRLTIFASSYVVIVYCCRSFSNTFEMIFFSILLLTVAECMLLSDKVIYHNEFLKEKYEQAASAVEKVKIFKLSTHLPSHTLNKVIVLSTIVVIGIFNRPTFVGFAFPPVFFWLHRGLGSKVVGFKDFHYRMFTFIMCGVPTALLLILVDSGYYGYITMADVESLKVSWDSWVVTPLNFLRYNSDMRNLTQHGLHPRWLHLAVNVPLLFNVLGLLAVVTLAVNTYRFVRGQYSKLPRIQSITGLMLFSLVIPIAVLSLFPHQEARFIIPVLIPLIYLFGNHLHTNESDGPKTRKFKTTLRYTCKFKINFGMSSQKECVETILDMSLKVIRMYDWLLDLYVLDFFVDDHWNKLPDTWRCTFEHMDPQHLGDILSNRPSNQLLPLSFLALIKTVQALTLPRKSVGSVFKKGDHKKESKDLDTCKSHPRLKNLFLKHVKLKKRHEISLMADVVVDTAKQSGCNSVIDFGSGLGHLVRVLAYRDDMNVAGIECQTQLTEEARKLDLQLEYTVKKYLSPEATAKLKRPLHLNVTLSSHQQLLSLPLPASMENYGLIGLHPCGDLGPLLLKHFVESPNIKFICLVGCCFMKLTCDGQDRGYPMSKFVTSLDSKLSFWSREISCHAIEVYCERLRKGNYGDLKIHAYRAALERILVEHDPKLRHAPVRSIKHSDTMTFEKYCYQAIERINLPLPTSSSVWSRGHADLAQWRRVVVVYTLRLALAPIVETVVLLDRVLYVLERGLSCEIRPVFDPKLSPRNHIIVAKR</sequence>
<evidence type="ECO:0000256" key="7">
    <source>
        <dbReference type="ARBA" id="ARBA00022989"/>
    </source>
</evidence>
<dbReference type="Pfam" id="PF02148">
    <property type="entry name" value="zf-UBP"/>
    <property type="match status" value="1"/>
</dbReference>
<dbReference type="PROSITE" id="PS50271">
    <property type="entry name" value="ZF_UBP"/>
    <property type="match status" value="1"/>
</dbReference>
<evidence type="ECO:0000313" key="15">
    <source>
        <dbReference type="Proteomes" id="UP001231518"/>
    </source>
</evidence>
<dbReference type="GO" id="GO:0000118">
    <property type="term" value="C:histone deacetylase complex"/>
    <property type="evidence" value="ECO:0007669"/>
    <property type="project" value="TreeGrafter"/>
</dbReference>
<feature type="transmembrane region" description="Helical" evidence="12">
    <location>
        <begin position="1435"/>
        <end position="1456"/>
    </location>
</feature>
<dbReference type="Gene3D" id="3.30.40.10">
    <property type="entry name" value="Zinc/RING finger domain, C3HC4 (zinc finger)"/>
    <property type="match status" value="1"/>
</dbReference>
<evidence type="ECO:0000256" key="3">
    <source>
        <dbReference type="ARBA" id="ARBA00022676"/>
    </source>
</evidence>
<dbReference type="GO" id="GO:0016757">
    <property type="term" value="F:glycosyltransferase activity"/>
    <property type="evidence" value="ECO:0007669"/>
    <property type="project" value="UniProtKB-KW"/>
</dbReference>
<feature type="transmembrane region" description="Helical" evidence="12">
    <location>
        <begin position="1275"/>
        <end position="1299"/>
    </location>
</feature>
<evidence type="ECO:0000256" key="6">
    <source>
        <dbReference type="ARBA" id="ARBA00022824"/>
    </source>
</evidence>
<feature type="region of interest" description="Disordered" evidence="11">
    <location>
        <begin position="1028"/>
        <end position="1066"/>
    </location>
</feature>
<evidence type="ECO:0000259" key="13">
    <source>
        <dbReference type="PROSITE" id="PS50271"/>
    </source>
</evidence>
<keyword evidence="8 12" id="KW-0472">Membrane</keyword>
<evidence type="ECO:0000256" key="9">
    <source>
        <dbReference type="ARBA" id="ARBA00048287"/>
    </source>
</evidence>
<dbReference type="InterPro" id="IPR001607">
    <property type="entry name" value="Znf_UBP"/>
</dbReference>
<reference evidence="14" key="1">
    <citation type="submission" date="2023-03" db="EMBL/GenBank/DDBJ databases">
        <title>Chromosome-level genomes of two armyworms, Mythimna separata and Mythimna loreyi, provide insights into the biosynthesis and reception of sex pheromones.</title>
        <authorList>
            <person name="Zhao H."/>
        </authorList>
    </citation>
    <scope>NUCLEOTIDE SEQUENCE</scope>
    <source>
        <strain evidence="14">BeijingLab</strain>
        <tissue evidence="14">Pupa</tissue>
    </source>
</reference>
<dbReference type="GO" id="GO:0008270">
    <property type="term" value="F:zinc ion binding"/>
    <property type="evidence" value="ECO:0007669"/>
    <property type="project" value="UniProtKB-KW"/>
</dbReference>
<dbReference type="SUPFAM" id="SSF52768">
    <property type="entry name" value="Arginase/deacetylase"/>
    <property type="match status" value="4"/>
</dbReference>
<dbReference type="InterPro" id="IPR023696">
    <property type="entry name" value="Ureohydrolase_dom_sf"/>
</dbReference>
<keyword evidence="6" id="KW-0256">Endoplasmic reticulum</keyword>
<dbReference type="SMART" id="SM00290">
    <property type="entry name" value="ZnF_UBP"/>
    <property type="match status" value="1"/>
</dbReference>
<dbReference type="GO" id="GO:0040029">
    <property type="term" value="P:epigenetic regulation of gene expression"/>
    <property type="evidence" value="ECO:0007669"/>
    <property type="project" value="TreeGrafter"/>
</dbReference>
<organism evidence="14 15">
    <name type="scientific">Mythimna separata</name>
    <name type="common">Oriental armyworm</name>
    <name type="synonym">Pseudaletia separata</name>
    <dbReference type="NCBI Taxonomy" id="271217"/>
    <lineage>
        <taxon>Eukaryota</taxon>
        <taxon>Metazoa</taxon>
        <taxon>Ecdysozoa</taxon>
        <taxon>Arthropoda</taxon>
        <taxon>Hexapoda</taxon>
        <taxon>Insecta</taxon>
        <taxon>Pterygota</taxon>
        <taxon>Neoptera</taxon>
        <taxon>Endopterygota</taxon>
        <taxon>Lepidoptera</taxon>
        <taxon>Glossata</taxon>
        <taxon>Ditrysia</taxon>
        <taxon>Noctuoidea</taxon>
        <taxon>Noctuidae</taxon>
        <taxon>Noctuinae</taxon>
        <taxon>Hadenini</taxon>
        <taxon>Mythimna</taxon>
    </lineage>
</organism>
<protein>
    <recommendedName>
        <fullName evidence="13">UBP-type domain-containing protein</fullName>
    </recommendedName>
</protein>
<dbReference type="Pfam" id="PF13679">
    <property type="entry name" value="Methyltransf_32"/>
    <property type="match status" value="1"/>
</dbReference>
<accession>A0AAD7Z1Y7</accession>
<keyword evidence="5 12" id="KW-0812">Transmembrane</keyword>
<dbReference type="GO" id="GO:0141221">
    <property type="term" value="F:histone deacetylase activity, hydrolytic mechanism"/>
    <property type="evidence" value="ECO:0007669"/>
    <property type="project" value="UniProtKB-EC"/>
</dbReference>
<dbReference type="InterPro" id="IPR025714">
    <property type="entry name" value="Methyltranfer_dom"/>
</dbReference>
<dbReference type="EMBL" id="JARGEI010000002">
    <property type="protein sequence ID" value="KAJ8735848.1"/>
    <property type="molecule type" value="Genomic_DNA"/>
</dbReference>
<dbReference type="PANTHER" id="PTHR10625">
    <property type="entry name" value="HISTONE DEACETYLASE HDAC1-RELATED"/>
    <property type="match status" value="1"/>
</dbReference>
<feature type="transmembrane region" description="Helical" evidence="12">
    <location>
        <begin position="1547"/>
        <end position="1566"/>
    </location>
</feature>
<keyword evidence="10" id="KW-0479">Metal-binding</keyword>
<feature type="transmembrane region" description="Helical" evidence="12">
    <location>
        <begin position="1514"/>
        <end position="1535"/>
    </location>
</feature>
<dbReference type="Gene3D" id="3.40.800.20">
    <property type="entry name" value="Histone deacetylase domain"/>
    <property type="match status" value="4"/>
</dbReference>
<dbReference type="InterPro" id="IPR005599">
    <property type="entry name" value="GPI_mannosylTrfase"/>
</dbReference>
<dbReference type="InterPro" id="IPR013083">
    <property type="entry name" value="Znf_RING/FYVE/PHD"/>
</dbReference>
<keyword evidence="3" id="KW-0328">Glycosyltransferase</keyword>